<organism evidence="1 2">
    <name type="scientific">Ruminococcus albus 8</name>
    <dbReference type="NCBI Taxonomy" id="246199"/>
    <lineage>
        <taxon>Bacteria</taxon>
        <taxon>Bacillati</taxon>
        <taxon>Bacillota</taxon>
        <taxon>Clostridia</taxon>
        <taxon>Eubacteriales</taxon>
        <taxon>Oscillospiraceae</taxon>
        <taxon>Ruminococcus</taxon>
    </lineage>
</organism>
<proteinExistence type="predicted"/>
<evidence type="ECO:0000313" key="2">
    <source>
        <dbReference type="Proteomes" id="UP000004259"/>
    </source>
</evidence>
<dbReference type="EMBL" id="ADKM02000099">
    <property type="protein sequence ID" value="EGC02300.1"/>
    <property type="molecule type" value="Genomic_DNA"/>
</dbReference>
<evidence type="ECO:0000313" key="1">
    <source>
        <dbReference type="EMBL" id="EGC02300.1"/>
    </source>
</evidence>
<dbReference type="AlphaFoldDB" id="E9SEJ4"/>
<name>E9SEJ4_RUMAL</name>
<keyword evidence="2" id="KW-1185">Reference proteome</keyword>
<comment type="caution">
    <text evidence="1">The sequence shown here is derived from an EMBL/GenBank/DDBJ whole genome shotgun (WGS) entry which is preliminary data.</text>
</comment>
<gene>
    <name evidence="1" type="ORF">CUS_4265</name>
</gene>
<dbReference type="Proteomes" id="UP000004259">
    <property type="component" value="Unassembled WGS sequence"/>
</dbReference>
<reference evidence="1 2" key="1">
    <citation type="submission" date="2011-02" db="EMBL/GenBank/DDBJ databases">
        <authorList>
            <person name="Nelson K.E."/>
            <person name="Sutton G."/>
            <person name="Torralba M."/>
            <person name="Durkin S."/>
            <person name="Harkins D."/>
            <person name="Montgomery R."/>
            <person name="Ziemer C."/>
            <person name="Klaassens E."/>
            <person name="Ocuiv P."/>
            <person name="Morrison M."/>
        </authorList>
    </citation>
    <scope>NUCLEOTIDE SEQUENCE [LARGE SCALE GENOMIC DNA]</scope>
    <source>
        <strain evidence="1 2">8</strain>
    </source>
</reference>
<accession>E9SEJ4</accession>
<protein>
    <submittedName>
        <fullName evidence="1">Uncharacterized protein</fullName>
    </submittedName>
</protein>
<sequence length="37" mass="4103">MKLCNLSSALVYSSSTNRVRSKSKRMCSTISFKMSIG</sequence>